<dbReference type="Pfam" id="PF02219">
    <property type="entry name" value="MTHFR"/>
    <property type="match status" value="1"/>
</dbReference>
<dbReference type="UniPathway" id="UPA00193"/>
<evidence type="ECO:0000256" key="12">
    <source>
        <dbReference type="RuleBase" id="RU003862"/>
    </source>
</evidence>
<dbReference type="NCBIfam" id="TIGR00676">
    <property type="entry name" value="fadh2"/>
    <property type="match status" value="1"/>
</dbReference>
<dbReference type="GO" id="GO:0071949">
    <property type="term" value="F:FAD binding"/>
    <property type="evidence" value="ECO:0007669"/>
    <property type="project" value="TreeGrafter"/>
</dbReference>
<dbReference type="InterPro" id="IPR029041">
    <property type="entry name" value="FAD-linked_oxidoreductase-like"/>
</dbReference>
<dbReference type="EMBL" id="BMZH01000002">
    <property type="protein sequence ID" value="GHA85293.1"/>
    <property type="molecule type" value="Genomic_DNA"/>
</dbReference>
<evidence type="ECO:0000256" key="8">
    <source>
        <dbReference type="ARBA" id="ARBA00023027"/>
    </source>
</evidence>
<dbReference type="Gene3D" id="3.20.20.220">
    <property type="match status" value="1"/>
</dbReference>
<keyword evidence="9" id="KW-0486">Methionine biosynthesis</keyword>
<dbReference type="PANTHER" id="PTHR45754">
    <property type="entry name" value="METHYLENETETRAHYDROFOLATE REDUCTASE"/>
    <property type="match status" value="1"/>
</dbReference>
<keyword evidence="6 12" id="KW-0274">FAD</keyword>
<keyword evidence="8" id="KW-0520">NAD</keyword>
<evidence type="ECO:0000256" key="6">
    <source>
        <dbReference type="ARBA" id="ARBA00022827"/>
    </source>
</evidence>
<evidence type="ECO:0000256" key="10">
    <source>
        <dbReference type="ARBA" id="ARBA00034478"/>
    </source>
</evidence>
<dbReference type="AlphaFoldDB" id="A0A8J3G1I1"/>
<comment type="cofactor">
    <cofactor evidence="1 12">
        <name>FAD</name>
        <dbReference type="ChEBI" id="CHEBI:57692"/>
    </cofactor>
</comment>
<dbReference type="GO" id="GO:0035999">
    <property type="term" value="P:tetrahydrofolate interconversion"/>
    <property type="evidence" value="ECO:0007669"/>
    <property type="project" value="UniProtKB-UniPathway"/>
</dbReference>
<dbReference type="PANTHER" id="PTHR45754:SF3">
    <property type="entry name" value="METHYLENETETRAHYDROFOLATE REDUCTASE (NADPH)"/>
    <property type="match status" value="1"/>
</dbReference>
<protein>
    <recommendedName>
        <fullName evidence="12">Methylenetetrahydrofolate reductase</fullName>
        <ecNumber evidence="12">1.5.1.54</ecNumber>
    </recommendedName>
</protein>
<evidence type="ECO:0000256" key="3">
    <source>
        <dbReference type="ARBA" id="ARBA00006743"/>
    </source>
</evidence>
<dbReference type="CDD" id="cd00537">
    <property type="entry name" value="MTHFR"/>
    <property type="match status" value="1"/>
</dbReference>
<evidence type="ECO:0000313" key="13">
    <source>
        <dbReference type="EMBL" id="GHA85293.1"/>
    </source>
</evidence>
<name>A0A8J3G1I1_9PROT</name>
<dbReference type="GO" id="GO:0005829">
    <property type="term" value="C:cytosol"/>
    <property type="evidence" value="ECO:0007669"/>
    <property type="project" value="InterPro"/>
</dbReference>
<organism evidence="13 14">
    <name type="scientific">Algimonas arctica</name>
    <dbReference type="NCBI Taxonomy" id="1479486"/>
    <lineage>
        <taxon>Bacteria</taxon>
        <taxon>Pseudomonadati</taxon>
        <taxon>Pseudomonadota</taxon>
        <taxon>Alphaproteobacteria</taxon>
        <taxon>Maricaulales</taxon>
        <taxon>Robiginitomaculaceae</taxon>
        <taxon>Algimonas</taxon>
    </lineage>
</organism>
<dbReference type="EC" id="1.5.1.54" evidence="12"/>
<comment type="similarity">
    <text evidence="3 12">Belongs to the methylenetetrahydrofolate reductase family.</text>
</comment>
<evidence type="ECO:0000256" key="7">
    <source>
        <dbReference type="ARBA" id="ARBA00023002"/>
    </source>
</evidence>
<evidence type="ECO:0000256" key="2">
    <source>
        <dbReference type="ARBA" id="ARBA00004777"/>
    </source>
</evidence>
<keyword evidence="14" id="KW-1185">Reference proteome</keyword>
<evidence type="ECO:0000313" key="14">
    <source>
        <dbReference type="Proteomes" id="UP000634004"/>
    </source>
</evidence>
<keyword evidence="4" id="KW-0028">Amino-acid biosynthesis</keyword>
<dbReference type="GO" id="GO:0009086">
    <property type="term" value="P:methionine biosynthetic process"/>
    <property type="evidence" value="ECO:0007669"/>
    <property type="project" value="UniProtKB-KW"/>
</dbReference>
<gene>
    <name evidence="13" type="ORF">GCM10009069_05530</name>
</gene>
<reference evidence="13" key="2">
    <citation type="submission" date="2020-09" db="EMBL/GenBank/DDBJ databases">
        <authorList>
            <person name="Sun Q."/>
            <person name="Kim S."/>
        </authorList>
    </citation>
    <scope>NUCLEOTIDE SEQUENCE</scope>
    <source>
        <strain evidence="13">KCTC 32513</strain>
    </source>
</reference>
<evidence type="ECO:0000256" key="5">
    <source>
        <dbReference type="ARBA" id="ARBA00022630"/>
    </source>
</evidence>
<sequence length="321" mass="35841">MAVNLEADSKLMRDNMHPATLNAGPVAKTARADRADVKVSYEFFPPKNEKMETALWDSIRKLELHNPDFVSVTYGAGGSTRERTHRTVSRMVQETNLRPAAHLTCVGSDVSEINEIANDYWDSGVRHIVALRGDPPEGIGRRYVPHAKGFAYGSDLVAGLKKVADFEVSVSAYPERHPESPSWDAELDNLKRKVDAGATRAITQFFFEAETFLRFQDRVQAAGIDIPIVPGLMLQPNFQGLKRMSDMCGVRVPEWYAFLFEGLNEDPETRNLLTSSLALELTASLFDAGVRHFHLYTLNRAGLAVSVSRILGRHSLKRIKE</sequence>
<dbReference type="Proteomes" id="UP000634004">
    <property type="component" value="Unassembled WGS sequence"/>
</dbReference>
<comment type="caution">
    <text evidence="13">The sequence shown here is derived from an EMBL/GenBank/DDBJ whole genome shotgun (WGS) entry which is preliminary data.</text>
</comment>
<keyword evidence="5 12" id="KW-0285">Flavoprotein</keyword>
<keyword evidence="7 12" id="KW-0560">Oxidoreductase</keyword>
<dbReference type="SUPFAM" id="SSF51730">
    <property type="entry name" value="FAD-linked oxidoreductase"/>
    <property type="match status" value="1"/>
</dbReference>
<dbReference type="InterPro" id="IPR004620">
    <property type="entry name" value="MTHF_reductase_bac"/>
</dbReference>
<comment type="pathway">
    <text evidence="10">Amino-acid biosynthesis; L-methionine biosynthesis via de novo pathway.</text>
</comment>
<comment type="pathway">
    <text evidence="2 12">One-carbon metabolism; tetrahydrofolate interconversion.</text>
</comment>
<proteinExistence type="inferred from homology"/>
<evidence type="ECO:0000256" key="11">
    <source>
        <dbReference type="ARBA" id="ARBA00048628"/>
    </source>
</evidence>
<evidence type="ECO:0000256" key="9">
    <source>
        <dbReference type="ARBA" id="ARBA00023167"/>
    </source>
</evidence>
<evidence type="ECO:0000256" key="4">
    <source>
        <dbReference type="ARBA" id="ARBA00022605"/>
    </source>
</evidence>
<comment type="catalytic activity">
    <reaction evidence="11">
        <text>(6S)-5-methyl-5,6,7,8-tetrahydrofolate + NAD(+) = (6R)-5,10-methylene-5,6,7,8-tetrahydrofolate + NADH + H(+)</text>
        <dbReference type="Rhea" id="RHEA:19821"/>
        <dbReference type="ChEBI" id="CHEBI:15378"/>
        <dbReference type="ChEBI" id="CHEBI:15636"/>
        <dbReference type="ChEBI" id="CHEBI:18608"/>
        <dbReference type="ChEBI" id="CHEBI:57540"/>
        <dbReference type="ChEBI" id="CHEBI:57945"/>
        <dbReference type="EC" id="1.5.1.54"/>
    </reaction>
    <physiologicalReaction direction="right-to-left" evidence="11">
        <dbReference type="Rhea" id="RHEA:19823"/>
    </physiologicalReaction>
</comment>
<reference evidence="13" key="1">
    <citation type="journal article" date="2014" name="Int. J. Syst. Evol. Microbiol.">
        <title>Complete genome sequence of Corynebacterium casei LMG S-19264T (=DSM 44701T), isolated from a smear-ripened cheese.</title>
        <authorList>
            <consortium name="US DOE Joint Genome Institute (JGI-PGF)"/>
            <person name="Walter F."/>
            <person name="Albersmeier A."/>
            <person name="Kalinowski J."/>
            <person name="Ruckert C."/>
        </authorList>
    </citation>
    <scope>NUCLEOTIDE SEQUENCE</scope>
    <source>
        <strain evidence="13">KCTC 32513</strain>
    </source>
</reference>
<evidence type="ECO:0000256" key="1">
    <source>
        <dbReference type="ARBA" id="ARBA00001974"/>
    </source>
</evidence>
<dbReference type="GO" id="GO:0106312">
    <property type="term" value="F:methylenetetrahydrofolate reductase (NADH) activity"/>
    <property type="evidence" value="ECO:0007669"/>
    <property type="project" value="UniProtKB-EC"/>
</dbReference>
<dbReference type="InterPro" id="IPR003171">
    <property type="entry name" value="Mehydrof_redctse-like"/>
</dbReference>
<accession>A0A8J3G1I1</accession>